<protein>
    <submittedName>
        <fullName evidence="1">Uncharacterized protein</fullName>
    </submittedName>
</protein>
<dbReference type="AlphaFoldDB" id="B8D3F2"/>
<dbReference type="STRING" id="490899.DKAM_0307"/>
<dbReference type="KEGG" id="dka:DKAM_0307"/>
<gene>
    <name evidence="1" type="ordered locus">DKAM_0307</name>
</gene>
<evidence type="ECO:0000313" key="1">
    <source>
        <dbReference type="EMBL" id="ACL10633.1"/>
    </source>
</evidence>
<accession>B8D3F2</accession>
<reference evidence="1 2" key="1">
    <citation type="journal article" date="2009" name="J. Bacteriol.">
        <title>Complete genome sequence of the anaerobic, protein-degrading hyperthermophilic crenarchaeon Desulfurococcus kamchatkensis.</title>
        <authorList>
            <person name="Ravin N.V."/>
            <person name="Mardanov A.V."/>
            <person name="Beletsky A.V."/>
            <person name="Kublanov I.V."/>
            <person name="Kolganova T.V."/>
            <person name="Lebedinsky A.V."/>
            <person name="Chernyh N.A."/>
            <person name="Bonch-Osmolovskaya E.A."/>
            <person name="Skryabin K.G."/>
        </authorList>
    </citation>
    <scope>NUCLEOTIDE SEQUENCE [LARGE SCALE GENOMIC DNA]</scope>
    <source>
        <strain evidence="2">DSM 18924 / JCM 16383 / VKM B-2413 / 1221n</strain>
    </source>
</reference>
<evidence type="ECO:0000313" key="2">
    <source>
        <dbReference type="Proteomes" id="UP000006903"/>
    </source>
</evidence>
<proteinExistence type="predicted"/>
<name>B8D3F2_DESA1</name>
<organism evidence="1 2">
    <name type="scientific">Desulfurococcus amylolyticus (strain DSM 18924 / JCM 16383 / VKM B-2413 / 1221n)</name>
    <name type="common">Desulfurococcus kamchatkensis</name>
    <dbReference type="NCBI Taxonomy" id="490899"/>
    <lineage>
        <taxon>Archaea</taxon>
        <taxon>Thermoproteota</taxon>
        <taxon>Thermoprotei</taxon>
        <taxon>Desulfurococcales</taxon>
        <taxon>Desulfurococcaceae</taxon>
        <taxon>Desulfurococcus</taxon>
    </lineage>
</organism>
<sequence>MVSHGGGGEVDVYLDVMGLVMLGVFEAVKPGLAREVLQKVKEAVRRRVRDFVIAEPLYNVWREQFCWAWEKEGKRSKM</sequence>
<dbReference type="EMBL" id="CP001140">
    <property type="protein sequence ID" value="ACL10633.1"/>
    <property type="molecule type" value="Genomic_DNA"/>
</dbReference>
<dbReference type="HOGENOM" id="CLU_2613433_0_0_2"/>
<dbReference type="eggNOG" id="ENOG502N5AT">
    <property type="taxonomic scope" value="Archaea"/>
</dbReference>
<dbReference type="Proteomes" id="UP000006903">
    <property type="component" value="Chromosome"/>
</dbReference>